<dbReference type="AlphaFoldDB" id="A0A4S8MVN2"/>
<dbReference type="Proteomes" id="UP000297245">
    <property type="component" value="Unassembled WGS sequence"/>
</dbReference>
<sequence>MTHRGNSTVTTLKPPPTPKKPFSTSSSACQTITFRAKIINSFMTLSTVGPGRSEYDFKFHANFLNISKDSHRNPEHDNELKYPDDNTAVLSRNISESWTRQSVHDGELLSLQSMLALCSSVCLEQIWNGTLVYDTLQIGNMLQDI</sequence>
<dbReference type="EMBL" id="ML179039">
    <property type="protein sequence ID" value="THV07152.1"/>
    <property type="molecule type" value="Genomic_DNA"/>
</dbReference>
<protein>
    <submittedName>
        <fullName evidence="2">Uncharacterized protein</fullName>
    </submittedName>
</protein>
<evidence type="ECO:0000313" key="2">
    <source>
        <dbReference type="EMBL" id="THV07152.1"/>
    </source>
</evidence>
<feature type="region of interest" description="Disordered" evidence="1">
    <location>
        <begin position="1"/>
        <end position="26"/>
    </location>
</feature>
<name>A0A4S8MVN2_DENBC</name>
<gene>
    <name evidence="2" type="ORF">K435DRAFT_788914</name>
</gene>
<evidence type="ECO:0000256" key="1">
    <source>
        <dbReference type="SAM" id="MobiDB-lite"/>
    </source>
</evidence>
<reference evidence="2 3" key="1">
    <citation type="journal article" date="2019" name="Nat. Ecol. Evol.">
        <title>Megaphylogeny resolves global patterns of mushroom evolution.</title>
        <authorList>
            <person name="Varga T."/>
            <person name="Krizsan K."/>
            <person name="Foldi C."/>
            <person name="Dima B."/>
            <person name="Sanchez-Garcia M."/>
            <person name="Sanchez-Ramirez S."/>
            <person name="Szollosi G.J."/>
            <person name="Szarkandi J.G."/>
            <person name="Papp V."/>
            <person name="Albert L."/>
            <person name="Andreopoulos W."/>
            <person name="Angelini C."/>
            <person name="Antonin V."/>
            <person name="Barry K.W."/>
            <person name="Bougher N.L."/>
            <person name="Buchanan P."/>
            <person name="Buyck B."/>
            <person name="Bense V."/>
            <person name="Catcheside P."/>
            <person name="Chovatia M."/>
            <person name="Cooper J."/>
            <person name="Damon W."/>
            <person name="Desjardin D."/>
            <person name="Finy P."/>
            <person name="Geml J."/>
            <person name="Haridas S."/>
            <person name="Hughes K."/>
            <person name="Justo A."/>
            <person name="Karasinski D."/>
            <person name="Kautmanova I."/>
            <person name="Kiss B."/>
            <person name="Kocsube S."/>
            <person name="Kotiranta H."/>
            <person name="LaButti K.M."/>
            <person name="Lechner B.E."/>
            <person name="Liimatainen K."/>
            <person name="Lipzen A."/>
            <person name="Lukacs Z."/>
            <person name="Mihaltcheva S."/>
            <person name="Morgado L.N."/>
            <person name="Niskanen T."/>
            <person name="Noordeloos M.E."/>
            <person name="Ohm R.A."/>
            <person name="Ortiz-Santana B."/>
            <person name="Ovrebo C."/>
            <person name="Racz N."/>
            <person name="Riley R."/>
            <person name="Savchenko A."/>
            <person name="Shiryaev A."/>
            <person name="Soop K."/>
            <person name="Spirin V."/>
            <person name="Szebenyi C."/>
            <person name="Tomsovsky M."/>
            <person name="Tulloss R.E."/>
            <person name="Uehling J."/>
            <person name="Grigoriev I.V."/>
            <person name="Vagvolgyi C."/>
            <person name="Papp T."/>
            <person name="Martin F.M."/>
            <person name="Miettinen O."/>
            <person name="Hibbett D.S."/>
            <person name="Nagy L.G."/>
        </authorList>
    </citation>
    <scope>NUCLEOTIDE SEQUENCE [LARGE SCALE GENOMIC DNA]</scope>
    <source>
        <strain evidence="2 3">CBS 962.96</strain>
    </source>
</reference>
<proteinExistence type="predicted"/>
<keyword evidence="3" id="KW-1185">Reference proteome</keyword>
<organism evidence="2 3">
    <name type="scientific">Dendrothele bispora (strain CBS 962.96)</name>
    <dbReference type="NCBI Taxonomy" id="1314807"/>
    <lineage>
        <taxon>Eukaryota</taxon>
        <taxon>Fungi</taxon>
        <taxon>Dikarya</taxon>
        <taxon>Basidiomycota</taxon>
        <taxon>Agaricomycotina</taxon>
        <taxon>Agaricomycetes</taxon>
        <taxon>Agaricomycetidae</taxon>
        <taxon>Agaricales</taxon>
        <taxon>Agaricales incertae sedis</taxon>
        <taxon>Dendrothele</taxon>
    </lineage>
</organism>
<evidence type="ECO:0000313" key="3">
    <source>
        <dbReference type="Proteomes" id="UP000297245"/>
    </source>
</evidence>
<accession>A0A4S8MVN2</accession>